<dbReference type="AlphaFoldDB" id="A0A1Y5T9E8"/>
<organism evidence="1 2">
    <name type="scientific">Pseudooctadecabacter jejudonensis</name>
    <dbReference type="NCBI Taxonomy" id="1391910"/>
    <lineage>
        <taxon>Bacteria</taxon>
        <taxon>Pseudomonadati</taxon>
        <taxon>Pseudomonadota</taxon>
        <taxon>Alphaproteobacteria</taxon>
        <taxon>Rhodobacterales</taxon>
        <taxon>Paracoccaceae</taxon>
        <taxon>Pseudooctadecabacter</taxon>
    </lineage>
</organism>
<evidence type="ECO:0000313" key="2">
    <source>
        <dbReference type="Proteomes" id="UP000193623"/>
    </source>
</evidence>
<dbReference type="EMBL" id="FWFT01000006">
    <property type="protein sequence ID" value="SLN58655.1"/>
    <property type="molecule type" value="Genomic_DNA"/>
</dbReference>
<protein>
    <submittedName>
        <fullName evidence="1">Uncharacterized protein</fullName>
    </submittedName>
</protein>
<reference evidence="1 2" key="1">
    <citation type="submission" date="2017-03" db="EMBL/GenBank/DDBJ databases">
        <authorList>
            <person name="Afonso C.L."/>
            <person name="Miller P.J."/>
            <person name="Scott M.A."/>
            <person name="Spackman E."/>
            <person name="Goraichik I."/>
            <person name="Dimitrov K.M."/>
            <person name="Suarez D.L."/>
            <person name="Swayne D.E."/>
        </authorList>
    </citation>
    <scope>NUCLEOTIDE SEQUENCE [LARGE SCALE GENOMIC DNA]</scope>
    <source>
        <strain evidence="1 2">CECT 8397</strain>
    </source>
</reference>
<keyword evidence="2" id="KW-1185">Reference proteome</keyword>
<dbReference type="RefSeq" id="WP_085865492.1">
    <property type="nucleotide sequence ID" value="NZ_FWFT01000006.1"/>
</dbReference>
<gene>
    <name evidence="1" type="ORF">PSJ8397_03101</name>
</gene>
<sequence length="81" mass="8452">MASTNTLTAQAATIPASTLNRPLTLLGIYTSANGARALVRKNGTNIMLDQDHPSDGLTLMGTGDGWAMVAEGDTLHRLVIS</sequence>
<proteinExistence type="predicted"/>
<evidence type="ECO:0000313" key="1">
    <source>
        <dbReference type="EMBL" id="SLN58655.1"/>
    </source>
</evidence>
<name>A0A1Y5T9E8_9RHOB</name>
<dbReference type="OrthoDB" id="7595234at2"/>
<dbReference type="Proteomes" id="UP000193623">
    <property type="component" value="Unassembled WGS sequence"/>
</dbReference>
<accession>A0A1Y5T9E8</accession>